<keyword evidence="7" id="KW-0255">Endonuclease</keyword>
<evidence type="ECO:0000256" key="6">
    <source>
        <dbReference type="ARBA" id="ARBA00022723"/>
    </source>
</evidence>
<comment type="caution">
    <text evidence="11">The sequence shown here is derived from an EMBL/GenBank/DDBJ whole genome shotgun (WGS) entry which is preliminary data.</text>
</comment>
<dbReference type="CDD" id="cd09277">
    <property type="entry name" value="RNase_HI_bacteria_like"/>
    <property type="match status" value="1"/>
</dbReference>
<accession>A0AAW9K6M3</accession>
<evidence type="ECO:0000256" key="9">
    <source>
        <dbReference type="ARBA" id="ARBA00022842"/>
    </source>
</evidence>
<dbReference type="InterPro" id="IPR037056">
    <property type="entry name" value="RNase_H1_N_sf"/>
</dbReference>
<keyword evidence="9" id="KW-0460">Magnesium</keyword>
<dbReference type="InterPro" id="IPR036397">
    <property type="entry name" value="RNaseH_sf"/>
</dbReference>
<dbReference type="FunFam" id="3.40.970.10:FF:000001">
    <property type="entry name" value="Ribonuclease H1"/>
    <property type="match status" value="1"/>
</dbReference>
<evidence type="ECO:0000256" key="5">
    <source>
        <dbReference type="ARBA" id="ARBA00022722"/>
    </source>
</evidence>
<dbReference type="Pfam" id="PF01693">
    <property type="entry name" value="Cauli_VI"/>
    <property type="match status" value="1"/>
</dbReference>
<evidence type="ECO:0000256" key="1">
    <source>
        <dbReference type="ARBA" id="ARBA00000077"/>
    </source>
</evidence>
<keyword evidence="6" id="KW-0479">Metal-binding</keyword>
<proteinExistence type="inferred from homology"/>
<comment type="cofactor">
    <cofactor evidence="2">
        <name>Mg(2+)</name>
        <dbReference type="ChEBI" id="CHEBI:18420"/>
    </cofactor>
</comment>
<evidence type="ECO:0000256" key="4">
    <source>
        <dbReference type="ARBA" id="ARBA00012180"/>
    </source>
</evidence>
<dbReference type="Pfam" id="PF00075">
    <property type="entry name" value="RNase_H"/>
    <property type="match status" value="1"/>
</dbReference>
<dbReference type="Gene3D" id="3.40.970.10">
    <property type="entry name" value="Ribonuclease H1, N-terminal domain"/>
    <property type="match status" value="1"/>
</dbReference>
<dbReference type="InterPro" id="IPR011320">
    <property type="entry name" value="RNase_H1_N"/>
</dbReference>
<dbReference type="SUPFAM" id="SSF53098">
    <property type="entry name" value="Ribonuclease H-like"/>
    <property type="match status" value="1"/>
</dbReference>
<dbReference type="InterPro" id="IPR050092">
    <property type="entry name" value="RNase_H"/>
</dbReference>
<dbReference type="Gene3D" id="3.30.420.10">
    <property type="entry name" value="Ribonuclease H-like superfamily/Ribonuclease H"/>
    <property type="match status" value="1"/>
</dbReference>
<evidence type="ECO:0000259" key="10">
    <source>
        <dbReference type="PROSITE" id="PS50879"/>
    </source>
</evidence>
<dbReference type="RefSeq" id="WP_322809463.1">
    <property type="nucleotide sequence ID" value="NZ_JAVBVO010000004.1"/>
</dbReference>
<protein>
    <recommendedName>
        <fullName evidence="4">ribonuclease H</fullName>
        <ecNumber evidence="4">3.1.26.4</ecNumber>
    </recommendedName>
</protein>
<sequence>MKKENHYAIKKGFSPGIYQRWEDVKEQVEGFSNAQYKKFSTLEEAEAYMNGVPVPSPTVIPIQNATTPDCLLYVDGSFNQTKKQYGWGYVAVQNGVSIYKKYGKGNNPAYLSSHQIGGEVAAVLQGLDYAIYKKFQSVEIHYDYSGIENWATGVWNAKKQISQAYKFLYDQKSSNISVTFVKVQAHSGNYFNTVADNLAKRGANL</sequence>
<dbReference type="SUPFAM" id="SSF55658">
    <property type="entry name" value="L9 N-domain-like"/>
    <property type="match status" value="1"/>
</dbReference>
<dbReference type="EMBL" id="JAVBVO010000004">
    <property type="protein sequence ID" value="MDZ5759854.1"/>
    <property type="molecule type" value="Genomic_DNA"/>
</dbReference>
<dbReference type="PANTHER" id="PTHR10642">
    <property type="entry name" value="RIBONUCLEASE H1"/>
    <property type="match status" value="1"/>
</dbReference>
<name>A0AAW9K6M3_CARML</name>
<dbReference type="InterPro" id="IPR009027">
    <property type="entry name" value="Ribosomal_bL9/RNase_H1_N"/>
</dbReference>
<dbReference type="GO" id="GO:0003676">
    <property type="term" value="F:nucleic acid binding"/>
    <property type="evidence" value="ECO:0007669"/>
    <property type="project" value="InterPro"/>
</dbReference>
<dbReference type="PROSITE" id="PS50879">
    <property type="entry name" value="RNASE_H_1"/>
    <property type="match status" value="1"/>
</dbReference>
<dbReference type="InterPro" id="IPR002156">
    <property type="entry name" value="RNaseH_domain"/>
</dbReference>
<comment type="catalytic activity">
    <reaction evidence="1">
        <text>Endonucleolytic cleavage to 5'-phosphomonoester.</text>
        <dbReference type="EC" id="3.1.26.4"/>
    </reaction>
</comment>
<dbReference type="EC" id="3.1.26.4" evidence="4"/>
<reference evidence="11" key="1">
    <citation type="submission" date="2023-08" db="EMBL/GenBank/DDBJ databases">
        <title>Genomic characterization of piscicolin 126 produced by Carnobacterium maltaromaticum CM22 strain isolated from salmon (Salmo salar).</title>
        <authorList>
            <person name="Gonzalez-Gragera E."/>
            <person name="Garcia-Lopez J.D."/>
            <person name="Teso-Perez C."/>
            <person name="Gimenez-Hernandez I."/>
            <person name="Peralta-Sanchez J.M."/>
            <person name="Valdivia E."/>
            <person name="Montalban-Lopez M."/>
            <person name="Martin-Platero A.M."/>
            <person name="Banos A."/>
            <person name="Martinez-Bueno M."/>
        </authorList>
    </citation>
    <scope>NUCLEOTIDE SEQUENCE</scope>
    <source>
        <strain evidence="11">CM22</strain>
    </source>
</reference>
<feature type="domain" description="RNase H type-1" evidence="10">
    <location>
        <begin position="66"/>
        <end position="204"/>
    </location>
</feature>
<evidence type="ECO:0000256" key="2">
    <source>
        <dbReference type="ARBA" id="ARBA00001946"/>
    </source>
</evidence>
<evidence type="ECO:0000256" key="7">
    <source>
        <dbReference type="ARBA" id="ARBA00022759"/>
    </source>
</evidence>
<dbReference type="PANTHER" id="PTHR10642:SF26">
    <property type="entry name" value="RIBONUCLEASE H1"/>
    <property type="match status" value="1"/>
</dbReference>
<evidence type="ECO:0000256" key="8">
    <source>
        <dbReference type="ARBA" id="ARBA00022801"/>
    </source>
</evidence>
<dbReference type="AlphaFoldDB" id="A0AAW9K6M3"/>
<dbReference type="GO" id="GO:0046872">
    <property type="term" value="F:metal ion binding"/>
    <property type="evidence" value="ECO:0007669"/>
    <property type="project" value="UniProtKB-KW"/>
</dbReference>
<evidence type="ECO:0000313" key="11">
    <source>
        <dbReference type="EMBL" id="MDZ5759854.1"/>
    </source>
</evidence>
<evidence type="ECO:0000256" key="3">
    <source>
        <dbReference type="ARBA" id="ARBA00005300"/>
    </source>
</evidence>
<evidence type="ECO:0000313" key="12">
    <source>
        <dbReference type="Proteomes" id="UP001290462"/>
    </source>
</evidence>
<keyword evidence="8" id="KW-0378">Hydrolase</keyword>
<dbReference type="Proteomes" id="UP001290462">
    <property type="component" value="Unassembled WGS sequence"/>
</dbReference>
<organism evidence="11 12">
    <name type="scientific">Carnobacterium maltaromaticum</name>
    <name type="common">Carnobacterium piscicola</name>
    <dbReference type="NCBI Taxonomy" id="2751"/>
    <lineage>
        <taxon>Bacteria</taxon>
        <taxon>Bacillati</taxon>
        <taxon>Bacillota</taxon>
        <taxon>Bacilli</taxon>
        <taxon>Lactobacillales</taxon>
        <taxon>Carnobacteriaceae</taxon>
        <taxon>Carnobacterium</taxon>
    </lineage>
</organism>
<gene>
    <name evidence="11" type="ORF">RAK27_14425</name>
</gene>
<dbReference type="GO" id="GO:0004523">
    <property type="term" value="F:RNA-DNA hybrid ribonuclease activity"/>
    <property type="evidence" value="ECO:0007669"/>
    <property type="project" value="UniProtKB-EC"/>
</dbReference>
<dbReference type="GO" id="GO:0043137">
    <property type="term" value="P:DNA replication, removal of RNA primer"/>
    <property type="evidence" value="ECO:0007669"/>
    <property type="project" value="TreeGrafter"/>
</dbReference>
<keyword evidence="5" id="KW-0540">Nuclease</keyword>
<comment type="similarity">
    <text evidence="3">Belongs to the RNase H family.</text>
</comment>
<dbReference type="InterPro" id="IPR012337">
    <property type="entry name" value="RNaseH-like_sf"/>
</dbReference>